<evidence type="ECO:0000256" key="8">
    <source>
        <dbReference type="ARBA" id="ARBA00022723"/>
    </source>
</evidence>
<evidence type="ECO:0000256" key="9">
    <source>
        <dbReference type="ARBA" id="ARBA00022842"/>
    </source>
</evidence>
<dbReference type="SUPFAM" id="SSF55957">
    <property type="entry name" value="Phosphoglucomutase, C-terminal domain"/>
    <property type="match status" value="1"/>
</dbReference>
<evidence type="ECO:0000256" key="10">
    <source>
        <dbReference type="ARBA" id="ARBA00023235"/>
    </source>
</evidence>
<dbReference type="PANTHER" id="PTHR45745">
    <property type="entry name" value="PHOSPHOMANNOMUTASE 45A"/>
    <property type="match status" value="1"/>
</dbReference>
<dbReference type="SUPFAM" id="SSF53738">
    <property type="entry name" value="Phosphoglucomutase, first 3 domains"/>
    <property type="match status" value="3"/>
</dbReference>
<dbReference type="InterPro" id="IPR005846">
    <property type="entry name" value="A-D-PHexomutase_a/b/a-III"/>
</dbReference>
<feature type="domain" description="Alpha-D-phosphohexomutase alpha/beta/alpha" evidence="15">
    <location>
        <begin position="53"/>
        <end position="190"/>
    </location>
</feature>
<keyword evidence="11" id="KW-0539">Nucleus</keyword>
<dbReference type="Pfam" id="PF02880">
    <property type="entry name" value="PGM_PMM_III"/>
    <property type="match status" value="1"/>
</dbReference>
<keyword evidence="12" id="KW-0119">Carbohydrate metabolism</keyword>
<keyword evidence="6" id="KW-0313">Glucose metabolism</keyword>
<evidence type="ECO:0000256" key="14">
    <source>
        <dbReference type="ARBA" id="ARBA00066543"/>
    </source>
</evidence>
<evidence type="ECO:0000256" key="3">
    <source>
        <dbReference type="ARBA" id="ARBA00004496"/>
    </source>
</evidence>
<dbReference type="InterPro" id="IPR005844">
    <property type="entry name" value="A-D-PHexomutase_a/b/a-I"/>
</dbReference>
<keyword evidence="10" id="KW-0413">Isomerase</keyword>
<dbReference type="FunFam" id="3.40.120.10:FF:000037">
    <property type="entry name" value="Pgm3p"/>
    <property type="match status" value="1"/>
</dbReference>
<dbReference type="InterPro" id="IPR005845">
    <property type="entry name" value="A-D-PHexomutase_a/b/a-II"/>
</dbReference>
<keyword evidence="7" id="KW-0597">Phosphoprotein</keyword>
<keyword evidence="19" id="KW-1185">Reference proteome</keyword>
<evidence type="ECO:0000256" key="11">
    <source>
        <dbReference type="ARBA" id="ARBA00023242"/>
    </source>
</evidence>
<comment type="catalytic activity">
    <reaction evidence="13">
        <text>alpha-D-ribose 1-phosphate = D-ribose 5-phosphate</text>
        <dbReference type="Rhea" id="RHEA:18793"/>
        <dbReference type="ChEBI" id="CHEBI:57720"/>
        <dbReference type="ChEBI" id="CHEBI:78346"/>
        <dbReference type="EC" id="5.4.2.7"/>
    </reaction>
</comment>
<evidence type="ECO:0000256" key="6">
    <source>
        <dbReference type="ARBA" id="ARBA00022526"/>
    </source>
</evidence>
<comment type="cofactor">
    <cofactor evidence="1">
        <name>Mg(2+)</name>
        <dbReference type="ChEBI" id="CHEBI:18420"/>
    </cofactor>
</comment>
<dbReference type="GO" id="GO:0006166">
    <property type="term" value="P:purine ribonucleoside salvage"/>
    <property type="evidence" value="ECO:0007669"/>
    <property type="project" value="TreeGrafter"/>
</dbReference>
<dbReference type="PANTHER" id="PTHR45745:SF1">
    <property type="entry name" value="PHOSPHOGLUCOMUTASE 2B-RELATED"/>
    <property type="match status" value="1"/>
</dbReference>
<keyword evidence="8" id="KW-0479">Metal-binding</keyword>
<dbReference type="GO" id="GO:0005737">
    <property type="term" value="C:cytoplasm"/>
    <property type="evidence" value="ECO:0007669"/>
    <property type="project" value="UniProtKB-SubCell"/>
</dbReference>
<dbReference type="PROSITE" id="PS00710">
    <property type="entry name" value="PGM_PMM"/>
    <property type="match status" value="1"/>
</dbReference>
<dbReference type="GO" id="GO:0000287">
    <property type="term" value="F:magnesium ion binding"/>
    <property type="evidence" value="ECO:0007669"/>
    <property type="project" value="InterPro"/>
</dbReference>
<dbReference type="GO" id="GO:0006006">
    <property type="term" value="P:glucose metabolic process"/>
    <property type="evidence" value="ECO:0007669"/>
    <property type="project" value="UniProtKB-KW"/>
</dbReference>
<evidence type="ECO:0000259" key="15">
    <source>
        <dbReference type="Pfam" id="PF02878"/>
    </source>
</evidence>
<evidence type="ECO:0000256" key="4">
    <source>
        <dbReference type="ARBA" id="ARBA00010231"/>
    </source>
</evidence>
<gene>
    <name evidence="18" type="primary">PRM15_2</name>
    <name evidence="18" type="ORF">GRS66_010092</name>
</gene>
<sequence>MSLQFPDNIPSDLKGPISLWFNQDRNPETIEEVTALCKKSDWDELHKRFDTRIQFGTAGLRSEMQAGFSRMNTLVIIQATQGLATYIKQQFPDNLVVVVGHDHRFHSKEFARATATAFLLKGFKVHYLNPDHEFVHTPLVPFAVDKLKASVGVMITASHNPKMDNGYKVYYSNGCQIIPPHDHAISDSIDMNLEPWADVWNFSEVLDKGLKQGKLMYSREEMLKLYLKEVSKTLVETNPLKFEIKAKPWFVYTPMHGVGFDIFNTIVKKTMSLVEGKDYLCVPEQQNPDPSFPTVGFPNPEEKGALDIGMRLAEEHDINLLVANDPDADRFSIAVKDTQSNRWRQLTGNEIGFLFAFFEFQRYKNMDEEFQQSHPLAMLSSTVSSQMIKRMAEVEGFLYEDTLTGFKWIGNRAITLEKEGYYVPFGFEEAIGYMFPAMEHDKDGISAAVVLLQAYCKWKIDSNLDPIDILENGFKKYGVFKEYNGYYTVPSPLVTNEIFEYIRNVYTPKDVSYPPFIGEEIEVVYYRDLTTGYQSDTPDHKPVLPVDPTSQMITLSGKPSDGNANEYIRLTLRGSGTEPKLKVYIEACANNEKRASYLAKLTWDVLKREWFRPEIMNITTNF</sequence>
<dbReference type="InterPro" id="IPR016055">
    <property type="entry name" value="A-D-PHexomutase_a/b/a-I/II/III"/>
</dbReference>
<dbReference type="InterPro" id="IPR036900">
    <property type="entry name" value="A-D-PHexomutase_C_sf"/>
</dbReference>
<keyword evidence="9" id="KW-0460">Magnesium</keyword>
<dbReference type="AlphaFoldDB" id="A0A6C1EDI0"/>
<reference evidence="18 19" key="1">
    <citation type="journal article" date="2019" name="BMC Genomics">
        <title>Chromosome level assembly and comparative genome analysis confirm lager-brewing yeasts originated from a single hybridization.</title>
        <authorList>
            <person name="Salazar A.N."/>
            <person name="Gorter de Vries A.R."/>
            <person name="van den Broek M."/>
            <person name="Brouwers N."/>
            <person name="de la Torre Cortes P."/>
            <person name="Kuijpers N.G.A."/>
            <person name="Daran J.G."/>
            <person name="Abeel T."/>
        </authorList>
    </citation>
    <scope>NUCLEOTIDE SEQUENCE [LARGE SCALE GENOMIC DNA]</scope>
    <source>
        <strain evidence="18 19">CBS 1483</strain>
    </source>
</reference>
<accession>A0A6C1EDI0</accession>
<comment type="subcellular location">
    <subcellularLocation>
        <location evidence="3">Cytoplasm</location>
    </subcellularLocation>
    <subcellularLocation>
        <location evidence="2">Nucleus</location>
    </subcellularLocation>
</comment>
<keyword evidence="5" id="KW-0963">Cytoplasm</keyword>
<dbReference type="FunFam" id="3.40.120.10:FF:000035">
    <property type="entry name" value="Pgm3p"/>
    <property type="match status" value="1"/>
</dbReference>
<dbReference type="Proteomes" id="UP000501346">
    <property type="component" value="Chromosome SeXIII-ScXIII"/>
</dbReference>
<protein>
    <recommendedName>
        <fullName evidence="14">phosphopentomutase</fullName>
        <ecNumber evidence="14">5.4.2.7</ecNumber>
    </recommendedName>
</protein>
<dbReference type="OrthoDB" id="8300170at2759"/>
<dbReference type="EMBL" id="CP049010">
    <property type="protein sequence ID" value="QID87416.1"/>
    <property type="molecule type" value="Genomic_DNA"/>
</dbReference>
<evidence type="ECO:0000256" key="1">
    <source>
        <dbReference type="ARBA" id="ARBA00001946"/>
    </source>
</evidence>
<name>A0A6C1EDI0_SACPS</name>
<dbReference type="EC" id="5.4.2.7" evidence="14"/>
<evidence type="ECO:0000259" key="16">
    <source>
        <dbReference type="Pfam" id="PF02879"/>
    </source>
</evidence>
<evidence type="ECO:0000256" key="7">
    <source>
        <dbReference type="ARBA" id="ARBA00022553"/>
    </source>
</evidence>
<dbReference type="InterPro" id="IPR016066">
    <property type="entry name" value="A-D-PHexomutase_CS"/>
</dbReference>
<evidence type="ECO:0000313" key="18">
    <source>
        <dbReference type="EMBL" id="QID87416.1"/>
    </source>
</evidence>
<dbReference type="Pfam" id="PF02878">
    <property type="entry name" value="PGM_PMM_I"/>
    <property type="match status" value="1"/>
</dbReference>
<feature type="domain" description="Alpha-D-phosphohexomutase alpha/beta/alpha" evidence="17">
    <location>
        <begin position="368"/>
        <end position="457"/>
    </location>
</feature>
<evidence type="ECO:0000256" key="5">
    <source>
        <dbReference type="ARBA" id="ARBA00022490"/>
    </source>
</evidence>
<evidence type="ECO:0000256" key="2">
    <source>
        <dbReference type="ARBA" id="ARBA00004123"/>
    </source>
</evidence>
<proteinExistence type="inferred from homology"/>
<dbReference type="GO" id="GO:0008973">
    <property type="term" value="F:phosphopentomutase activity"/>
    <property type="evidence" value="ECO:0007669"/>
    <property type="project" value="UniProtKB-EC"/>
</dbReference>
<feature type="domain" description="Alpha-D-phosphohexomutase alpha/beta/alpha" evidence="16">
    <location>
        <begin position="249"/>
        <end position="334"/>
    </location>
</feature>
<evidence type="ECO:0000256" key="12">
    <source>
        <dbReference type="ARBA" id="ARBA00023277"/>
    </source>
</evidence>
<dbReference type="Gene3D" id="3.40.120.10">
    <property type="entry name" value="Alpha-D-Glucose-1,6-Bisphosphate, subunit A, domain 3"/>
    <property type="match status" value="3"/>
</dbReference>
<dbReference type="Pfam" id="PF02879">
    <property type="entry name" value="PGM_PMM_II"/>
    <property type="match status" value="1"/>
</dbReference>
<organism evidence="18 19">
    <name type="scientific">Saccharomyces pastorianus</name>
    <name type="common">Lager yeast</name>
    <name type="synonym">Saccharomyces cerevisiae x Saccharomyces eubayanus</name>
    <dbReference type="NCBI Taxonomy" id="27292"/>
    <lineage>
        <taxon>Eukaryota</taxon>
        <taxon>Fungi</taxon>
        <taxon>Dikarya</taxon>
        <taxon>Ascomycota</taxon>
        <taxon>Saccharomycotina</taxon>
        <taxon>Saccharomycetes</taxon>
        <taxon>Saccharomycetales</taxon>
        <taxon>Saccharomycetaceae</taxon>
        <taxon>Saccharomyces</taxon>
    </lineage>
</organism>
<comment type="similarity">
    <text evidence="4">Belongs to the phosphohexose mutase family.</text>
</comment>
<evidence type="ECO:0000313" key="19">
    <source>
        <dbReference type="Proteomes" id="UP000501346"/>
    </source>
</evidence>
<evidence type="ECO:0000259" key="17">
    <source>
        <dbReference type="Pfam" id="PF02880"/>
    </source>
</evidence>
<evidence type="ECO:0000256" key="13">
    <source>
        <dbReference type="ARBA" id="ARBA00051394"/>
    </source>
</evidence>
<dbReference type="CDD" id="cd05799">
    <property type="entry name" value="PGM2"/>
    <property type="match status" value="1"/>
</dbReference>
<dbReference type="GO" id="GO:0005634">
    <property type="term" value="C:nucleus"/>
    <property type="evidence" value="ECO:0007669"/>
    <property type="project" value="UniProtKB-SubCell"/>
</dbReference>